<organism evidence="15 16">
    <name type="scientific">Kwoniella heveanensis BCC8398</name>
    <dbReference type="NCBI Taxonomy" id="1296120"/>
    <lineage>
        <taxon>Eukaryota</taxon>
        <taxon>Fungi</taxon>
        <taxon>Dikarya</taxon>
        <taxon>Basidiomycota</taxon>
        <taxon>Agaricomycotina</taxon>
        <taxon>Tremellomycetes</taxon>
        <taxon>Tremellales</taxon>
        <taxon>Cryptococcaceae</taxon>
        <taxon>Kwoniella</taxon>
    </lineage>
</organism>
<comment type="subcellular location">
    <subcellularLocation>
        <location evidence="1">Membrane</location>
        <topology evidence="1">Multi-pass membrane protein</topology>
    </subcellularLocation>
</comment>
<dbReference type="CDD" id="cd06186">
    <property type="entry name" value="NOX_Duox_like_FAD_NADP"/>
    <property type="match status" value="1"/>
</dbReference>
<dbReference type="PANTHER" id="PTHR32361">
    <property type="entry name" value="FERRIC/CUPRIC REDUCTASE TRANSMEMBRANE COMPONENT"/>
    <property type="match status" value="1"/>
</dbReference>
<feature type="compositionally biased region" description="Low complexity" evidence="11">
    <location>
        <begin position="673"/>
        <end position="682"/>
    </location>
</feature>
<evidence type="ECO:0000313" key="16">
    <source>
        <dbReference type="Proteomes" id="UP000092666"/>
    </source>
</evidence>
<evidence type="ECO:0000256" key="7">
    <source>
        <dbReference type="ARBA" id="ARBA00023002"/>
    </source>
</evidence>
<dbReference type="AlphaFoldDB" id="A0A1B9GHQ9"/>
<feature type="transmembrane region" description="Helical" evidence="12">
    <location>
        <begin position="252"/>
        <end position="272"/>
    </location>
</feature>
<reference evidence="15 16" key="1">
    <citation type="submission" date="2013-07" db="EMBL/GenBank/DDBJ databases">
        <title>The Genome Sequence of Cryptococcus heveanensis BCC8398.</title>
        <authorList>
            <consortium name="The Broad Institute Genome Sequencing Platform"/>
            <person name="Cuomo C."/>
            <person name="Litvintseva A."/>
            <person name="Chen Y."/>
            <person name="Heitman J."/>
            <person name="Sun S."/>
            <person name="Springer D."/>
            <person name="Dromer F."/>
            <person name="Young S.K."/>
            <person name="Zeng Q."/>
            <person name="Gargeya S."/>
            <person name="Fitzgerald M."/>
            <person name="Abouelleil A."/>
            <person name="Alvarado L."/>
            <person name="Berlin A.M."/>
            <person name="Chapman S.B."/>
            <person name="Dewar J."/>
            <person name="Goldberg J."/>
            <person name="Griggs A."/>
            <person name="Gujja S."/>
            <person name="Hansen M."/>
            <person name="Howarth C."/>
            <person name="Imamovic A."/>
            <person name="Larimer J."/>
            <person name="McCowan C."/>
            <person name="Murphy C."/>
            <person name="Pearson M."/>
            <person name="Priest M."/>
            <person name="Roberts A."/>
            <person name="Saif S."/>
            <person name="Shea T."/>
            <person name="Sykes S."/>
            <person name="Wortman J."/>
            <person name="Nusbaum C."/>
            <person name="Birren B."/>
        </authorList>
    </citation>
    <scope>NUCLEOTIDE SEQUENCE [LARGE SCALE GENOMIC DNA]</scope>
    <source>
        <strain evidence="15 16">BCC8398</strain>
    </source>
</reference>
<evidence type="ECO:0000313" key="15">
    <source>
        <dbReference type="EMBL" id="OCF30590.1"/>
    </source>
</evidence>
<evidence type="ECO:0000256" key="4">
    <source>
        <dbReference type="ARBA" id="ARBA00022692"/>
    </source>
</evidence>
<dbReference type="InterPro" id="IPR017927">
    <property type="entry name" value="FAD-bd_FR_type"/>
</dbReference>
<evidence type="ECO:0000256" key="3">
    <source>
        <dbReference type="ARBA" id="ARBA00022448"/>
    </source>
</evidence>
<dbReference type="GO" id="GO:0015677">
    <property type="term" value="P:copper ion import"/>
    <property type="evidence" value="ECO:0007669"/>
    <property type="project" value="TreeGrafter"/>
</dbReference>
<proteinExistence type="inferred from homology"/>
<keyword evidence="4 12" id="KW-0812">Transmembrane</keyword>
<sequence>MSRRLTALLLCAAALLGGALAEGLTVNIKNPPNNCVEGCNDAVGEVSFSDMDANLTYYGMRCTSIMFSTSLALCSKTYCTPYQQQKGWEKIGGYCSEYGEVQLPPMETLLSAMDENNVTRDVDVIANMGVVYNNTILVDQASWMAGFKTENAWTQEMINHHAFGWYVYILLGATVLVGGMNRLFGLFVQRYATSTEGYSPEAASAPPANNSKKSRWYTLYRKHIEVPAMFGYKHSQAAGWGWLSVPTRIQGIFIFAYVALNVIFTCVGYDIFYDNMYWYGEKDVQIARYLADRTGIMAFYNLPLLWCLAGRNDVILWLTGWSYTSLNLLHRWVSRVTVVQAIIHSVAYTWLERDYLAEEMKERYWVTGVVATILMSLMIPLSVRPFRERFYEIFLLLHIVFALASLVMLWYHVYIFEGEYDPFIWASVAVWALDRFVRVCRVLILTRRALSRSGTNTVATLSTGGGASDRGLIRLSIETSLKITPKPGEYYFLYTPFSLKPWENHPFTLASWRVNDRSTTTLDFLVAPLSGATKRWQKKILRKGERSTSMRLLLEGPYGSSHPVEMYDRVLFIAGGSGITSALPYLHKLRQIAAQVPEPITREITLVWIVKDRTYAADVLAHELKDFIQDATSHGLALKIKMFVTREDGATPQAVINTLSYGSSGNVGDESESTSQTSDSASGPVSDSGPVTGSSQSSPEPKSIGVMEKQPPSGSGSDLELDLSYKHNGVIKTSKSSALTIIPGRPIIKDVLDEAVSQLVGGEKLAVSACGPAKMMDDTRRAVCDIYGNGEGQVHGRTVEYFEELFSW</sequence>
<dbReference type="OrthoDB" id="4494341at2759"/>
<reference evidence="16" key="2">
    <citation type="submission" date="2013-12" db="EMBL/GenBank/DDBJ databases">
        <title>Evolution of pathogenesis and genome organization in the Tremellales.</title>
        <authorList>
            <person name="Cuomo C."/>
            <person name="Litvintseva A."/>
            <person name="Heitman J."/>
            <person name="Chen Y."/>
            <person name="Sun S."/>
            <person name="Springer D."/>
            <person name="Dromer F."/>
            <person name="Young S."/>
            <person name="Zeng Q."/>
            <person name="Chapman S."/>
            <person name="Gujja S."/>
            <person name="Saif S."/>
            <person name="Birren B."/>
        </authorList>
    </citation>
    <scope>NUCLEOTIDE SEQUENCE [LARGE SCALE GENOMIC DNA]</scope>
    <source>
        <strain evidence="16">BCC8398</strain>
    </source>
</reference>
<keyword evidence="16" id="KW-1185">Reference proteome</keyword>
<evidence type="ECO:0000256" key="12">
    <source>
        <dbReference type="SAM" id="Phobius"/>
    </source>
</evidence>
<dbReference type="InterPro" id="IPR013130">
    <property type="entry name" value="Fe3_Rdtase_TM_dom"/>
</dbReference>
<evidence type="ECO:0000256" key="9">
    <source>
        <dbReference type="ARBA" id="ARBA00023136"/>
    </source>
</evidence>
<keyword evidence="7" id="KW-0560">Oxidoreductase</keyword>
<evidence type="ECO:0000256" key="13">
    <source>
        <dbReference type="SAM" id="SignalP"/>
    </source>
</evidence>
<dbReference type="InterPro" id="IPR013121">
    <property type="entry name" value="Fe_red_NAD-bd_6"/>
</dbReference>
<dbReference type="GO" id="GO:0005886">
    <property type="term" value="C:plasma membrane"/>
    <property type="evidence" value="ECO:0007669"/>
    <property type="project" value="TreeGrafter"/>
</dbReference>
<dbReference type="EMBL" id="KV700146">
    <property type="protein sequence ID" value="OCF30590.1"/>
    <property type="molecule type" value="Genomic_DNA"/>
</dbReference>
<dbReference type="Pfam" id="PF08022">
    <property type="entry name" value="FAD_binding_8"/>
    <property type="match status" value="1"/>
</dbReference>
<dbReference type="PROSITE" id="PS51384">
    <property type="entry name" value="FAD_FR"/>
    <property type="match status" value="1"/>
</dbReference>
<keyword evidence="10" id="KW-0325">Glycoprotein</keyword>
<dbReference type="PANTHER" id="PTHR32361:SF9">
    <property type="entry name" value="FERRIC REDUCTASE TRANSMEMBRANE COMPONENT 3-RELATED"/>
    <property type="match status" value="1"/>
</dbReference>
<evidence type="ECO:0000256" key="2">
    <source>
        <dbReference type="ARBA" id="ARBA00006278"/>
    </source>
</evidence>
<gene>
    <name evidence="15" type="ORF">I316_07793</name>
</gene>
<keyword evidence="9 12" id="KW-0472">Membrane</keyword>
<dbReference type="InterPro" id="IPR013112">
    <property type="entry name" value="FAD-bd_8"/>
</dbReference>
<feature type="domain" description="FAD-binding FR-type" evidence="14">
    <location>
        <begin position="437"/>
        <end position="564"/>
    </location>
</feature>
<dbReference type="GO" id="GO:0000293">
    <property type="term" value="F:ferric-chelate reductase activity"/>
    <property type="evidence" value="ECO:0007669"/>
    <property type="project" value="UniProtKB-ARBA"/>
</dbReference>
<evidence type="ECO:0000259" key="14">
    <source>
        <dbReference type="PROSITE" id="PS51384"/>
    </source>
</evidence>
<dbReference type="STRING" id="1296120.A0A1B9GHQ9"/>
<dbReference type="Pfam" id="PF01794">
    <property type="entry name" value="Ferric_reduct"/>
    <property type="match status" value="1"/>
</dbReference>
<protein>
    <recommendedName>
        <fullName evidence="14">FAD-binding FR-type domain-containing protein</fullName>
    </recommendedName>
</protein>
<dbReference type="Pfam" id="PF08030">
    <property type="entry name" value="NAD_binding_6"/>
    <property type="match status" value="1"/>
</dbReference>
<dbReference type="GO" id="GO:0006879">
    <property type="term" value="P:intracellular iron ion homeostasis"/>
    <property type="evidence" value="ECO:0007669"/>
    <property type="project" value="TreeGrafter"/>
</dbReference>
<feature type="signal peptide" evidence="13">
    <location>
        <begin position="1"/>
        <end position="21"/>
    </location>
</feature>
<feature type="transmembrane region" description="Helical" evidence="12">
    <location>
        <begin position="363"/>
        <end position="383"/>
    </location>
</feature>
<evidence type="ECO:0000256" key="8">
    <source>
        <dbReference type="ARBA" id="ARBA00023065"/>
    </source>
</evidence>
<keyword evidence="13" id="KW-0732">Signal</keyword>
<dbReference type="Gene3D" id="3.40.50.80">
    <property type="entry name" value="Nucleotide-binding domain of ferredoxin-NADP reductase (FNR) module"/>
    <property type="match status" value="1"/>
</dbReference>
<evidence type="ECO:0000256" key="10">
    <source>
        <dbReference type="ARBA" id="ARBA00023180"/>
    </source>
</evidence>
<evidence type="ECO:0000256" key="5">
    <source>
        <dbReference type="ARBA" id="ARBA00022982"/>
    </source>
</evidence>
<comment type="similarity">
    <text evidence="2">Belongs to the ferric reductase (FRE) family.</text>
</comment>
<keyword evidence="6 12" id="KW-1133">Transmembrane helix</keyword>
<keyword evidence="8" id="KW-0406">Ion transport</keyword>
<dbReference type="SFLD" id="SFLDG01168">
    <property type="entry name" value="Ferric_reductase_subgroup_(FRE"/>
    <property type="match status" value="1"/>
</dbReference>
<keyword evidence="5" id="KW-0249">Electron transport</keyword>
<feature type="region of interest" description="Disordered" evidence="11">
    <location>
        <begin position="660"/>
        <end position="721"/>
    </location>
</feature>
<evidence type="ECO:0000256" key="1">
    <source>
        <dbReference type="ARBA" id="ARBA00004141"/>
    </source>
</evidence>
<accession>A0A1B9GHQ9</accession>
<dbReference type="InterPro" id="IPR051410">
    <property type="entry name" value="Ferric/Cupric_Reductase"/>
</dbReference>
<keyword evidence="3" id="KW-0813">Transport</keyword>
<feature type="transmembrane region" description="Helical" evidence="12">
    <location>
        <begin position="390"/>
        <end position="411"/>
    </location>
</feature>
<evidence type="ECO:0000256" key="6">
    <source>
        <dbReference type="ARBA" id="ARBA00022989"/>
    </source>
</evidence>
<dbReference type="SFLD" id="SFLDS00052">
    <property type="entry name" value="Ferric_Reductase_Domain"/>
    <property type="match status" value="1"/>
</dbReference>
<dbReference type="GO" id="GO:0006826">
    <property type="term" value="P:iron ion transport"/>
    <property type="evidence" value="ECO:0007669"/>
    <property type="project" value="TreeGrafter"/>
</dbReference>
<dbReference type="Proteomes" id="UP000092666">
    <property type="component" value="Unassembled WGS sequence"/>
</dbReference>
<evidence type="ECO:0000256" key="11">
    <source>
        <dbReference type="SAM" id="MobiDB-lite"/>
    </source>
</evidence>
<dbReference type="SUPFAM" id="SSF52343">
    <property type="entry name" value="Ferredoxin reductase-like, C-terminal NADP-linked domain"/>
    <property type="match status" value="1"/>
</dbReference>
<feature type="chain" id="PRO_5008627079" description="FAD-binding FR-type domain-containing protein" evidence="13">
    <location>
        <begin position="22"/>
        <end position="808"/>
    </location>
</feature>
<feature type="compositionally biased region" description="Polar residues" evidence="11">
    <location>
        <begin position="683"/>
        <end position="700"/>
    </location>
</feature>
<dbReference type="InterPro" id="IPR039261">
    <property type="entry name" value="FNR_nucleotide-bd"/>
</dbReference>
<feature type="transmembrane region" description="Helical" evidence="12">
    <location>
        <begin position="165"/>
        <end position="184"/>
    </location>
</feature>
<name>A0A1B9GHQ9_9TREE</name>